<accession>A0ABY4PQQ9</accession>
<proteinExistence type="predicted"/>
<evidence type="ECO:0000313" key="1">
    <source>
        <dbReference type="EMBL" id="UQT55931.1"/>
    </source>
</evidence>
<reference evidence="1 2" key="1">
    <citation type="submission" date="2022-05" db="EMBL/GenBank/DDBJ databases">
        <authorList>
            <person name="Zhou X."/>
            <person name="Li K."/>
            <person name="Man Y."/>
        </authorList>
    </citation>
    <scope>NUCLEOTIDE SEQUENCE [LARGE SCALE GENOMIC DNA]</scope>
    <source>
        <strain evidence="1 2">MS405</strain>
    </source>
</reference>
<sequence length="77" mass="8873">MWAVQRKRRKQARKGDAWRWKSTVPLPGGRFRTAWTYTTPDEPEGAPRFSTRKNRLYVTRGRTLTLLPLEGSGPGDT</sequence>
<gene>
    <name evidence="1" type="ORF">M4V62_12925</name>
</gene>
<protein>
    <submittedName>
        <fullName evidence="1">Uncharacterized protein</fullName>
    </submittedName>
</protein>
<evidence type="ECO:0000313" key="2">
    <source>
        <dbReference type="Proteomes" id="UP000829992"/>
    </source>
</evidence>
<dbReference type="RefSeq" id="WP_249587410.1">
    <property type="nucleotide sequence ID" value="NZ_BAAAQL010000032.1"/>
</dbReference>
<organism evidence="1 2">
    <name type="scientific">Streptomyces durmitorensis</name>
    <dbReference type="NCBI Taxonomy" id="319947"/>
    <lineage>
        <taxon>Bacteria</taxon>
        <taxon>Bacillati</taxon>
        <taxon>Actinomycetota</taxon>
        <taxon>Actinomycetes</taxon>
        <taxon>Kitasatosporales</taxon>
        <taxon>Streptomycetaceae</taxon>
        <taxon>Streptomyces</taxon>
    </lineage>
</organism>
<dbReference type="EMBL" id="CP097289">
    <property type="protein sequence ID" value="UQT55931.1"/>
    <property type="molecule type" value="Genomic_DNA"/>
</dbReference>
<dbReference type="Proteomes" id="UP000829992">
    <property type="component" value="Chromosome"/>
</dbReference>
<name>A0ABY4PQQ9_9ACTN</name>
<keyword evidence="2" id="KW-1185">Reference proteome</keyword>